<reference evidence="2 3" key="1">
    <citation type="submission" date="2024-03" db="EMBL/GenBank/DDBJ databases">
        <title>Bacilli Hybrid Assemblies.</title>
        <authorList>
            <person name="Kovac J."/>
        </authorList>
    </citation>
    <scope>NUCLEOTIDE SEQUENCE [LARGE SCALE GENOMIC DNA]</scope>
    <source>
        <strain evidence="2 3">FSL M8-0022</strain>
    </source>
</reference>
<dbReference type="RefSeq" id="WP_251241185.1">
    <property type="nucleotide sequence ID" value="NZ_CP155466.1"/>
</dbReference>
<dbReference type="SUPFAM" id="SSF109854">
    <property type="entry name" value="DinB/YfiT-like putative metalloenzymes"/>
    <property type="match status" value="1"/>
</dbReference>
<name>A0ABU9JVY3_9BACI</name>
<protein>
    <submittedName>
        <fullName evidence="2">DinB family protein</fullName>
    </submittedName>
</protein>
<sequence length="155" mass="18422">MNTNEQLIQQFSYFATYADSLRLTDDEKWTVPIAKGKWSVRDIVAHMMLWDRYFLEGAIQKITDQKRITTRELDFDEFNKRAVDYAKTKSKEEIIGEAIQYRGEILSLLKSFTDEDFMKAHKDADGNLFTIHQYVNDFIWHDQHHIGQMKNFMSN</sequence>
<dbReference type="Gene3D" id="1.20.120.450">
    <property type="entry name" value="dinb family like domain"/>
    <property type="match status" value="1"/>
</dbReference>
<dbReference type="Pfam" id="PF12867">
    <property type="entry name" value="DinB_2"/>
    <property type="match status" value="1"/>
</dbReference>
<feature type="domain" description="DinB-like" evidence="1">
    <location>
        <begin position="18"/>
        <end position="149"/>
    </location>
</feature>
<dbReference type="EMBL" id="JBBYAK010000001">
    <property type="protein sequence ID" value="MEL3956688.1"/>
    <property type="molecule type" value="Genomic_DNA"/>
</dbReference>
<dbReference type="InterPro" id="IPR024775">
    <property type="entry name" value="DinB-like"/>
</dbReference>
<keyword evidence="3" id="KW-1185">Reference proteome</keyword>
<dbReference type="InterPro" id="IPR034660">
    <property type="entry name" value="DinB/YfiT-like"/>
</dbReference>
<accession>A0ABU9JVY3</accession>
<evidence type="ECO:0000313" key="2">
    <source>
        <dbReference type="EMBL" id="MEL3956688.1"/>
    </source>
</evidence>
<comment type="caution">
    <text evidence="2">The sequence shown here is derived from an EMBL/GenBank/DDBJ whole genome shotgun (WGS) entry which is preliminary data.</text>
</comment>
<organism evidence="2 3">
    <name type="scientific">Caldifermentibacillus hisashii</name>
    <dbReference type="NCBI Taxonomy" id="996558"/>
    <lineage>
        <taxon>Bacteria</taxon>
        <taxon>Bacillati</taxon>
        <taxon>Bacillota</taxon>
        <taxon>Bacilli</taxon>
        <taxon>Bacillales</taxon>
        <taxon>Bacillaceae</taxon>
        <taxon>Caldifermentibacillus</taxon>
    </lineage>
</organism>
<evidence type="ECO:0000313" key="3">
    <source>
        <dbReference type="Proteomes" id="UP001459714"/>
    </source>
</evidence>
<proteinExistence type="predicted"/>
<evidence type="ECO:0000259" key="1">
    <source>
        <dbReference type="Pfam" id="PF12867"/>
    </source>
</evidence>
<dbReference type="Proteomes" id="UP001459714">
    <property type="component" value="Unassembled WGS sequence"/>
</dbReference>
<gene>
    <name evidence="2" type="ORF">NST17_05705</name>
</gene>